<dbReference type="GO" id="GO:0012505">
    <property type="term" value="C:endomembrane system"/>
    <property type="evidence" value="ECO:0007669"/>
    <property type="project" value="UniProtKB-SubCell"/>
</dbReference>
<evidence type="ECO:0000256" key="4">
    <source>
        <dbReference type="ARBA" id="ARBA00022448"/>
    </source>
</evidence>
<dbReference type="CDD" id="cd06503">
    <property type="entry name" value="ATP-synt_Fo_b"/>
    <property type="match status" value="1"/>
</dbReference>
<keyword evidence="14" id="KW-0175">Coiled coil</keyword>
<comment type="function">
    <text evidence="13">F(1)F(0) ATP synthase produces ATP from ADP in the presence of a proton or sodium gradient. F-type ATPases consist of two structural domains, F(1) containing the extramembraneous catalytic core and F(0) containing the membrane proton channel, linked together by a central stalk and a peripheral stalk. During catalysis, ATP synthesis in the catalytic domain of F(1) is coupled via a rotary mechanism of the central stalk subunits to proton translocation.</text>
</comment>
<evidence type="ECO:0000256" key="3">
    <source>
        <dbReference type="ARBA" id="ARBA00005513"/>
    </source>
</evidence>
<evidence type="ECO:0000256" key="9">
    <source>
        <dbReference type="ARBA" id="ARBA00022989"/>
    </source>
</evidence>
<dbReference type="InterPro" id="IPR050059">
    <property type="entry name" value="ATP_synthase_B_chain"/>
</dbReference>
<keyword evidence="11 15" id="KW-0472">Membrane</keyword>
<evidence type="ECO:0000256" key="7">
    <source>
        <dbReference type="ARBA" id="ARBA00022692"/>
    </source>
</evidence>
<reference evidence="16" key="1">
    <citation type="submission" date="2018-05" db="EMBL/GenBank/DDBJ databases">
        <authorList>
            <person name="Lanie J.A."/>
            <person name="Ng W.-L."/>
            <person name="Kazmierczak K.M."/>
            <person name="Andrzejewski T.M."/>
            <person name="Davidsen T.M."/>
            <person name="Wayne K.J."/>
            <person name="Tettelin H."/>
            <person name="Glass J.I."/>
            <person name="Rusch D."/>
            <person name="Podicherti R."/>
            <person name="Tsui H.-C.T."/>
            <person name="Winkler M.E."/>
        </authorList>
    </citation>
    <scope>NUCLEOTIDE SEQUENCE</scope>
</reference>
<organism evidence="16">
    <name type="scientific">marine metagenome</name>
    <dbReference type="NCBI Taxonomy" id="408172"/>
    <lineage>
        <taxon>unclassified sequences</taxon>
        <taxon>metagenomes</taxon>
        <taxon>ecological metagenomes</taxon>
    </lineage>
</organism>
<keyword evidence="5" id="KW-1003">Cell membrane</keyword>
<keyword evidence="6" id="KW-0138">CF(0)</keyword>
<dbReference type="EMBL" id="UINC01000928">
    <property type="protein sequence ID" value="SUZ64008.1"/>
    <property type="molecule type" value="Genomic_DNA"/>
</dbReference>
<evidence type="ECO:0000256" key="14">
    <source>
        <dbReference type="SAM" id="Coils"/>
    </source>
</evidence>
<evidence type="ECO:0000313" key="16">
    <source>
        <dbReference type="EMBL" id="SUZ64008.1"/>
    </source>
</evidence>
<feature type="transmembrane region" description="Helical" evidence="15">
    <location>
        <begin position="33"/>
        <end position="51"/>
    </location>
</feature>
<evidence type="ECO:0000256" key="15">
    <source>
        <dbReference type="SAM" id="Phobius"/>
    </source>
</evidence>
<feature type="coiled-coil region" evidence="14">
    <location>
        <begin position="72"/>
        <end position="103"/>
    </location>
</feature>
<dbReference type="InterPro" id="IPR005864">
    <property type="entry name" value="ATP_synth_F0_bsu_bac"/>
</dbReference>
<evidence type="ECO:0000256" key="13">
    <source>
        <dbReference type="ARBA" id="ARBA00025198"/>
    </source>
</evidence>
<sequence length="183" mass="19458">MSILGALAAAVADEADAVAEAPNPIIPAIDEVIWGTLSFLILFAVMAKYAYPALKKAMEARSEKIQGDLDAADSARSEAEGLRAEYDAKLAEAQTEAARIIEAARSDAEQVRQDRIAAIEPEIAERRAQAEADIEAAKDRALADVRAQVTSLAVGAAEQVVRSSLDEAAYARLVDDYIESVGN</sequence>
<gene>
    <name evidence="16" type="ORF">METZ01_LOCUS16862</name>
</gene>
<comment type="similarity">
    <text evidence="3">Belongs to the ATPase B chain family.</text>
</comment>
<evidence type="ECO:0000256" key="10">
    <source>
        <dbReference type="ARBA" id="ARBA00023065"/>
    </source>
</evidence>
<keyword evidence="9 15" id="KW-1133">Transmembrane helix</keyword>
<evidence type="ECO:0000256" key="12">
    <source>
        <dbReference type="ARBA" id="ARBA00023310"/>
    </source>
</evidence>
<dbReference type="InterPro" id="IPR002146">
    <property type="entry name" value="ATP_synth_b/b'su_bac/chlpt"/>
</dbReference>
<accession>A0A381PCI9</accession>
<proteinExistence type="inferred from homology"/>
<dbReference type="GO" id="GO:0045259">
    <property type="term" value="C:proton-transporting ATP synthase complex"/>
    <property type="evidence" value="ECO:0007669"/>
    <property type="project" value="UniProtKB-KW"/>
</dbReference>
<dbReference type="NCBIfam" id="TIGR01144">
    <property type="entry name" value="ATP_synt_b"/>
    <property type="match status" value="1"/>
</dbReference>
<evidence type="ECO:0000256" key="6">
    <source>
        <dbReference type="ARBA" id="ARBA00022547"/>
    </source>
</evidence>
<dbReference type="Gene3D" id="6.10.250.1580">
    <property type="match status" value="1"/>
</dbReference>
<dbReference type="PANTHER" id="PTHR33445:SF1">
    <property type="entry name" value="ATP SYNTHASE SUBUNIT B"/>
    <property type="match status" value="1"/>
</dbReference>
<dbReference type="Pfam" id="PF00430">
    <property type="entry name" value="ATP-synt_B"/>
    <property type="match status" value="1"/>
</dbReference>
<dbReference type="AlphaFoldDB" id="A0A381PCI9"/>
<keyword evidence="7 15" id="KW-0812">Transmembrane</keyword>
<name>A0A381PCI9_9ZZZZ</name>
<keyword evidence="8" id="KW-0375">Hydrogen ion transport</keyword>
<dbReference type="HAMAP" id="MF_01398">
    <property type="entry name" value="ATP_synth_b_bprime"/>
    <property type="match status" value="1"/>
</dbReference>
<dbReference type="GO" id="GO:0015986">
    <property type="term" value="P:proton motive force-driven ATP synthesis"/>
    <property type="evidence" value="ECO:0007669"/>
    <property type="project" value="InterPro"/>
</dbReference>
<dbReference type="PANTHER" id="PTHR33445">
    <property type="entry name" value="ATP SYNTHASE SUBUNIT B', CHLOROPLASTIC"/>
    <property type="match status" value="1"/>
</dbReference>
<comment type="subcellular location">
    <subcellularLocation>
        <location evidence="2">Endomembrane system</location>
    </subcellularLocation>
    <subcellularLocation>
        <location evidence="1">Membrane</location>
        <topology evidence="1">Single-pass membrane protein</topology>
    </subcellularLocation>
</comment>
<keyword evidence="10" id="KW-0406">Ion transport</keyword>
<evidence type="ECO:0000256" key="5">
    <source>
        <dbReference type="ARBA" id="ARBA00022475"/>
    </source>
</evidence>
<evidence type="ECO:0000256" key="1">
    <source>
        <dbReference type="ARBA" id="ARBA00004167"/>
    </source>
</evidence>
<dbReference type="GO" id="GO:0046961">
    <property type="term" value="F:proton-transporting ATPase activity, rotational mechanism"/>
    <property type="evidence" value="ECO:0007669"/>
    <property type="project" value="TreeGrafter"/>
</dbReference>
<evidence type="ECO:0000256" key="8">
    <source>
        <dbReference type="ARBA" id="ARBA00022781"/>
    </source>
</evidence>
<evidence type="ECO:0000256" key="11">
    <source>
        <dbReference type="ARBA" id="ARBA00023136"/>
    </source>
</evidence>
<protein>
    <submittedName>
        <fullName evidence="16">Uncharacterized protein</fullName>
    </submittedName>
</protein>
<keyword evidence="4" id="KW-0813">Transport</keyword>
<keyword evidence="12" id="KW-0066">ATP synthesis</keyword>
<evidence type="ECO:0000256" key="2">
    <source>
        <dbReference type="ARBA" id="ARBA00004308"/>
    </source>
</evidence>